<accession>A0A1Z4V292</accession>
<evidence type="ECO:0000313" key="3">
    <source>
        <dbReference type="EMBL" id="BAZ85597.1"/>
    </source>
</evidence>
<dbReference type="Pfam" id="PF07282">
    <property type="entry name" value="Cas12f1-like_TNB"/>
    <property type="match status" value="1"/>
</dbReference>
<keyword evidence="1" id="KW-0238">DNA-binding</keyword>
<dbReference type="KEGG" id="dcm:NIES806_18000"/>
<dbReference type="EMBL" id="AP018316">
    <property type="protein sequence ID" value="BAZ85597.1"/>
    <property type="molecule type" value="Genomic_DNA"/>
</dbReference>
<evidence type="ECO:0000313" key="4">
    <source>
        <dbReference type="Proteomes" id="UP000218702"/>
    </source>
</evidence>
<keyword evidence="4" id="KW-1185">Reference proteome</keyword>
<reference evidence="3 4" key="1">
    <citation type="submission" date="2017-06" db="EMBL/GenBank/DDBJ databases">
        <title>Genome sequencing of cyanobaciteial culture collection at National Institute for Environmental Studies (NIES).</title>
        <authorList>
            <person name="Hirose Y."/>
            <person name="Shimura Y."/>
            <person name="Fujisawa T."/>
            <person name="Nakamura Y."/>
            <person name="Kawachi M."/>
        </authorList>
    </citation>
    <scope>NUCLEOTIDE SEQUENCE [LARGE SCALE GENOMIC DNA]</scope>
    <source>
        <strain evidence="3 4">NIES-806</strain>
    </source>
</reference>
<evidence type="ECO:0000256" key="1">
    <source>
        <dbReference type="ARBA" id="ARBA00023125"/>
    </source>
</evidence>
<feature type="domain" description="Cas12f1-like TNB" evidence="2">
    <location>
        <begin position="6"/>
        <end position="26"/>
    </location>
</feature>
<name>A0A1Z4V292_9CYAN</name>
<gene>
    <name evidence="3" type="ORF">NIES806_18000</name>
</gene>
<dbReference type="InterPro" id="IPR010095">
    <property type="entry name" value="Cas12f1-like_TNB"/>
</dbReference>
<sequence length="38" mass="4474">MVYFCVYICPDCGYKADRDLNAARNIDRWFVDIFIPVA</sequence>
<organism evidence="3 4">
    <name type="scientific">Dolichospermum compactum NIES-806</name>
    <dbReference type="NCBI Taxonomy" id="1973481"/>
    <lineage>
        <taxon>Bacteria</taxon>
        <taxon>Bacillati</taxon>
        <taxon>Cyanobacteriota</taxon>
        <taxon>Cyanophyceae</taxon>
        <taxon>Nostocales</taxon>
        <taxon>Aphanizomenonaceae</taxon>
        <taxon>Dolichospermum</taxon>
        <taxon>Dolichospermum compactum</taxon>
    </lineage>
</organism>
<evidence type="ECO:0000259" key="2">
    <source>
        <dbReference type="Pfam" id="PF07282"/>
    </source>
</evidence>
<dbReference type="AlphaFoldDB" id="A0A1Z4V292"/>
<proteinExistence type="predicted"/>
<protein>
    <recommendedName>
        <fullName evidence="2">Cas12f1-like TNB domain-containing protein</fullName>
    </recommendedName>
</protein>
<dbReference type="GO" id="GO:0003677">
    <property type="term" value="F:DNA binding"/>
    <property type="evidence" value="ECO:0007669"/>
    <property type="project" value="UniProtKB-KW"/>
</dbReference>
<dbReference type="Proteomes" id="UP000218702">
    <property type="component" value="Chromosome"/>
</dbReference>